<protein>
    <submittedName>
        <fullName evidence="1">Uncharacterized protein</fullName>
    </submittedName>
</protein>
<proteinExistence type="predicted"/>
<comment type="caution">
    <text evidence="1">The sequence shown here is derived from an EMBL/GenBank/DDBJ whole genome shotgun (WGS) entry which is preliminary data.</text>
</comment>
<dbReference type="AlphaFoldDB" id="A0A9W9XDB1"/>
<organism evidence="1 2">
    <name type="scientific">Penicillium diatomitis</name>
    <dbReference type="NCBI Taxonomy" id="2819901"/>
    <lineage>
        <taxon>Eukaryota</taxon>
        <taxon>Fungi</taxon>
        <taxon>Dikarya</taxon>
        <taxon>Ascomycota</taxon>
        <taxon>Pezizomycotina</taxon>
        <taxon>Eurotiomycetes</taxon>
        <taxon>Eurotiomycetidae</taxon>
        <taxon>Eurotiales</taxon>
        <taxon>Aspergillaceae</taxon>
        <taxon>Penicillium</taxon>
    </lineage>
</organism>
<evidence type="ECO:0000313" key="2">
    <source>
        <dbReference type="Proteomes" id="UP001148312"/>
    </source>
</evidence>
<dbReference type="GeneID" id="81623684"/>
<name>A0A9W9XDB1_9EURO</name>
<evidence type="ECO:0000313" key="1">
    <source>
        <dbReference type="EMBL" id="KAJ5488943.1"/>
    </source>
</evidence>
<accession>A0A9W9XDB1</accession>
<sequence length="253" mass="27782">MEAASVETLRNVNCPLDSIKDEDISSRRCLVHWRSLTDASRVSVTVLSRWLNSASFKVGLSPDAPLDEIKYHPCLFMQLGSMCNIFAHTIHGDKCQQKQHSTHLDLDPTDCPHGTQPGAVEDLQLCCVPCSVLAGGTSTSPDIQLRRGHGSRDGVGLDFGRCFTYLRSKGWIWGEGNFSNWNFCAMDHLSVTNWHPGPIRESGEEIKVSIINVEASDLAFLAPGTVPLHSFRLSLTTLPTELPLIVKTASPLS</sequence>
<gene>
    <name evidence="1" type="ORF">N7539_003833</name>
</gene>
<reference evidence="1" key="2">
    <citation type="journal article" date="2023" name="IMA Fungus">
        <title>Comparative genomic study of the Penicillium genus elucidates a diverse pangenome and 15 lateral gene transfer events.</title>
        <authorList>
            <person name="Petersen C."/>
            <person name="Sorensen T."/>
            <person name="Nielsen M.R."/>
            <person name="Sondergaard T.E."/>
            <person name="Sorensen J.L."/>
            <person name="Fitzpatrick D.A."/>
            <person name="Frisvad J.C."/>
            <person name="Nielsen K.L."/>
        </authorList>
    </citation>
    <scope>NUCLEOTIDE SEQUENCE</scope>
    <source>
        <strain evidence="1">IBT 30728</strain>
    </source>
</reference>
<reference evidence="1" key="1">
    <citation type="submission" date="2022-12" db="EMBL/GenBank/DDBJ databases">
        <authorList>
            <person name="Petersen C."/>
        </authorList>
    </citation>
    <scope>NUCLEOTIDE SEQUENCE</scope>
    <source>
        <strain evidence="1">IBT 30728</strain>
    </source>
</reference>
<keyword evidence="2" id="KW-1185">Reference proteome</keyword>
<dbReference type="RefSeq" id="XP_056790976.1">
    <property type="nucleotide sequence ID" value="XM_056933435.1"/>
</dbReference>
<dbReference type="Proteomes" id="UP001148312">
    <property type="component" value="Unassembled WGS sequence"/>
</dbReference>
<dbReference type="EMBL" id="JAPWDQ010000004">
    <property type="protein sequence ID" value="KAJ5488943.1"/>
    <property type="molecule type" value="Genomic_DNA"/>
</dbReference>